<dbReference type="PANTHER" id="PTHR30203:SF33">
    <property type="entry name" value="BLR4455 PROTEIN"/>
    <property type="match status" value="1"/>
</dbReference>
<reference evidence="3 4" key="1">
    <citation type="journal article" date="2017" name="Int. J. Syst. Evol. Microbiol.">
        <title>Ramlibacter monticola sp. nov., isolated from forest soil.</title>
        <authorList>
            <person name="Chaudhary D.K."/>
            <person name="Kim J."/>
        </authorList>
    </citation>
    <scope>NUCLEOTIDE SEQUENCE [LARGE SCALE GENOMIC DNA]</scope>
    <source>
        <strain evidence="3 4">KACC 19175</strain>
    </source>
</reference>
<dbReference type="GO" id="GO:0005886">
    <property type="term" value="C:plasma membrane"/>
    <property type="evidence" value="ECO:0007669"/>
    <property type="project" value="UniProtKB-SubCell"/>
</dbReference>
<protein>
    <submittedName>
        <fullName evidence="3">Efflux transporter outer membrane subunit</fullName>
    </submittedName>
</protein>
<feature type="signal peptide" evidence="2">
    <location>
        <begin position="1"/>
        <end position="25"/>
    </location>
</feature>
<sequence>MMPPRWSRRALSLLCALAAAGCATQADRYERPPVPAPSRWLAPASDAAWPDSRWWSAFGSPELDALIAQAQLANHDLRMAAARVEQARANARLASALQSPVLGFALSGERHKDVGESAVNDYTAGFSAAYEVDLWGRQRDIAASGAAQLLASEFDRETIRLQLTADVANAWFNILSLNDRLQVAQENLALARRLLDLLAVQQQAGRTTSLELERQRSLVATTESAIPALLQQRAVARGVLAVLLGQPPEQAPDPRGSLRALQLPPTHGGVPALLVERRPDIRRAEASLVAANADVGAARGALLPTLTLRAVAGAGGGTVANLLGSGGGGFYTLAATLAATLFDGGALRSRVELAQAQKVERAELYLQTVVTSFREVEEALAGLEQFARQEQLLLAAAGSAREANRLTDVRWRAGAESYVNVLDAQRTLLAAEAAIDQPRLARFTSATALYRALGGGWEGQPVQGVARADAR</sequence>
<dbReference type="AlphaFoldDB" id="A0A936Z0X6"/>
<dbReference type="Gene3D" id="1.20.1600.10">
    <property type="entry name" value="Outer membrane efflux proteins (OEP)"/>
    <property type="match status" value="1"/>
</dbReference>
<dbReference type="Gene3D" id="2.20.200.10">
    <property type="entry name" value="Outer membrane efflux proteins (OEP)"/>
    <property type="match status" value="1"/>
</dbReference>
<dbReference type="NCBIfam" id="TIGR01845">
    <property type="entry name" value="outer_NodT"/>
    <property type="match status" value="1"/>
</dbReference>
<comment type="similarity">
    <text evidence="1 2">Belongs to the outer membrane factor (OMF) (TC 1.B.17) family.</text>
</comment>
<keyword evidence="2" id="KW-1134">Transmembrane beta strand</keyword>
<feature type="chain" id="PRO_5038166582" evidence="2">
    <location>
        <begin position="26"/>
        <end position="471"/>
    </location>
</feature>
<organism evidence="3 4">
    <name type="scientific">Ramlibacter monticola</name>
    <dbReference type="NCBI Taxonomy" id="1926872"/>
    <lineage>
        <taxon>Bacteria</taxon>
        <taxon>Pseudomonadati</taxon>
        <taxon>Pseudomonadota</taxon>
        <taxon>Betaproteobacteria</taxon>
        <taxon>Burkholderiales</taxon>
        <taxon>Comamonadaceae</taxon>
        <taxon>Ramlibacter</taxon>
    </lineage>
</organism>
<proteinExistence type="inferred from homology"/>
<dbReference type="EMBL" id="JAEQNE010000004">
    <property type="protein sequence ID" value="MBL0392870.1"/>
    <property type="molecule type" value="Genomic_DNA"/>
</dbReference>
<evidence type="ECO:0000256" key="1">
    <source>
        <dbReference type="ARBA" id="ARBA00007613"/>
    </source>
</evidence>
<evidence type="ECO:0000313" key="3">
    <source>
        <dbReference type="EMBL" id="MBL0392870.1"/>
    </source>
</evidence>
<evidence type="ECO:0000256" key="2">
    <source>
        <dbReference type="RuleBase" id="RU362097"/>
    </source>
</evidence>
<gene>
    <name evidence="3" type="ORF">JJ685_17160</name>
</gene>
<accession>A0A936Z0X6</accession>
<dbReference type="PANTHER" id="PTHR30203">
    <property type="entry name" value="OUTER MEMBRANE CATION EFFLUX PROTEIN"/>
    <property type="match status" value="1"/>
</dbReference>
<keyword evidence="2" id="KW-0472">Membrane</keyword>
<comment type="subcellular location">
    <subcellularLocation>
        <location evidence="2">Cell membrane</location>
        <topology evidence="2">Lipid-anchor</topology>
    </subcellularLocation>
</comment>
<dbReference type="InterPro" id="IPR010131">
    <property type="entry name" value="MdtP/NodT-like"/>
</dbReference>
<name>A0A936Z0X6_9BURK</name>
<keyword evidence="2" id="KW-0449">Lipoprotein</keyword>
<keyword evidence="2" id="KW-0564">Palmitate</keyword>
<dbReference type="InterPro" id="IPR003423">
    <property type="entry name" value="OMP_efflux"/>
</dbReference>
<dbReference type="Proteomes" id="UP000599109">
    <property type="component" value="Unassembled WGS sequence"/>
</dbReference>
<keyword evidence="2" id="KW-0812">Transmembrane</keyword>
<comment type="caution">
    <text evidence="3">The sequence shown here is derived from an EMBL/GenBank/DDBJ whole genome shotgun (WGS) entry which is preliminary data.</text>
</comment>
<keyword evidence="4" id="KW-1185">Reference proteome</keyword>
<keyword evidence="2" id="KW-0732">Signal</keyword>
<dbReference type="Pfam" id="PF02321">
    <property type="entry name" value="OEP"/>
    <property type="match status" value="2"/>
</dbReference>
<dbReference type="SUPFAM" id="SSF56954">
    <property type="entry name" value="Outer membrane efflux proteins (OEP)"/>
    <property type="match status" value="1"/>
</dbReference>
<dbReference type="PROSITE" id="PS51257">
    <property type="entry name" value="PROKAR_LIPOPROTEIN"/>
    <property type="match status" value="1"/>
</dbReference>
<dbReference type="RefSeq" id="WP_201675542.1">
    <property type="nucleotide sequence ID" value="NZ_JAEQNE010000004.1"/>
</dbReference>
<dbReference type="GO" id="GO:0015562">
    <property type="term" value="F:efflux transmembrane transporter activity"/>
    <property type="evidence" value="ECO:0007669"/>
    <property type="project" value="InterPro"/>
</dbReference>
<evidence type="ECO:0000313" key="4">
    <source>
        <dbReference type="Proteomes" id="UP000599109"/>
    </source>
</evidence>